<evidence type="ECO:0000256" key="1">
    <source>
        <dbReference type="SAM" id="Phobius"/>
    </source>
</evidence>
<organism evidence="2">
    <name type="scientific">Solanum chacoense</name>
    <name type="common">Chaco potato</name>
    <dbReference type="NCBI Taxonomy" id="4108"/>
    <lineage>
        <taxon>Eukaryota</taxon>
        <taxon>Viridiplantae</taxon>
        <taxon>Streptophyta</taxon>
        <taxon>Embryophyta</taxon>
        <taxon>Tracheophyta</taxon>
        <taxon>Spermatophyta</taxon>
        <taxon>Magnoliopsida</taxon>
        <taxon>eudicotyledons</taxon>
        <taxon>Gunneridae</taxon>
        <taxon>Pentapetalae</taxon>
        <taxon>asterids</taxon>
        <taxon>lamiids</taxon>
        <taxon>Solanales</taxon>
        <taxon>Solanaceae</taxon>
        <taxon>Solanoideae</taxon>
        <taxon>Solaneae</taxon>
        <taxon>Solanum</taxon>
    </lineage>
</organism>
<feature type="non-terminal residue" evidence="2">
    <location>
        <position position="1"/>
    </location>
</feature>
<protein>
    <submittedName>
        <fullName evidence="2">Putative ovule protein</fullName>
    </submittedName>
</protein>
<dbReference type="EMBL" id="GEDG01037079">
    <property type="protein sequence ID" value="JAP08343.1"/>
    <property type="molecule type" value="Transcribed_RNA"/>
</dbReference>
<evidence type="ECO:0000313" key="2">
    <source>
        <dbReference type="EMBL" id="JAP08343.1"/>
    </source>
</evidence>
<keyword evidence="1" id="KW-0812">Transmembrane</keyword>
<dbReference type="AlphaFoldDB" id="A0A0V0GKQ5"/>
<keyword evidence="1" id="KW-1133">Transmembrane helix</keyword>
<proteinExistence type="predicted"/>
<keyword evidence="1" id="KW-0472">Membrane</keyword>
<name>A0A0V0GKQ5_SOLCH</name>
<sequence>AYYRYCVFENPHIVFTFLSAKVRVFFGSNLSSWQVNLLFFFPFLLSEQLLLIFFFFLNMLYILKTFLRKKKKQLFGVGVVLVVHSSFYGVLE</sequence>
<feature type="transmembrane region" description="Helical" evidence="1">
    <location>
        <begin position="37"/>
        <end position="62"/>
    </location>
</feature>
<reference evidence="2" key="1">
    <citation type="submission" date="2015-12" db="EMBL/GenBank/DDBJ databases">
        <title>Gene expression during late stages of embryo sac development: a critical building block for successful pollen-pistil interactions.</title>
        <authorList>
            <person name="Liu Y."/>
            <person name="Joly V."/>
            <person name="Sabar M."/>
            <person name="Matton D.P."/>
        </authorList>
    </citation>
    <scope>NUCLEOTIDE SEQUENCE</scope>
</reference>
<feature type="transmembrane region" description="Helical" evidence="1">
    <location>
        <begin position="74"/>
        <end position="91"/>
    </location>
</feature>
<accession>A0A0V0GKQ5</accession>